<dbReference type="RefSeq" id="XP_013237043.1">
    <property type="nucleotide sequence ID" value="XM_013381589.1"/>
</dbReference>
<dbReference type="InterPro" id="IPR000751">
    <property type="entry name" value="MPI_Phosphatase"/>
</dbReference>
<dbReference type="PANTHER" id="PTHR10828">
    <property type="entry name" value="M-PHASE INDUCER PHOSPHATASE DUAL SPECIFICITY PHOSPHATASE CDC25"/>
    <property type="match status" value="1"/>
</dbReference>
<keyword evidence="6 10" id="KW-0904">Protein phosphatase</keyword>
<dbReference type="AlphaFoldDB" id="A0A098VP65"/>
<dbReference type="GO" id="GO:0051301">
    <property type="term" value="P:cell division"/>
    <property type="evidence" value="ECO:0007669"/>
    <property type="project" value="UniProtKB-UniRule"/>
</dbReference>
<dbReference type="GO" id="GO:0004725">
    <property type="term" value="F:protein tyrosine phosphatase activity"/>
    <property type="evidence" value="ECO:0007669"/>
    <property type="project" value="UniProtKB-UniRule"/>
</dbReference>
<evidence type="ECO:0000259" key="11">
    <source>
        <dbReference type="PROSITE" id="PS50206"/>
    </source>
</evidence>
<keyword evidence="4 10" id="KW-0498">Mitosis</keyword>
<keyword evidence="7 10" id="KW-0131">Cell cycle</keyword>
<dbReference type="Proteomes" id="UP000029725">
    <property type="component" value="Unassembled WGS sequence"/>
</dbReference>
<comment type="catalytic activity">
    <reaction evidence="8 10">
        <text>O-phospho-L-tyrosyl-[protein] + H2O = L-tyrosyl-[protein] + phosphate</text>
        <dbReference type="Rhea" id="RHEA:10684"/>
        <dbReference type="Rhea" id="RHEA-COMP:10136"/>
        <dbReference type="Rhea" id="RHEA-COMP:20101"/>
        <dbReference type="ChEBI" id="CHEBI:15377"/>
        <dbReference type="ChEBI" id="CHEBI:43474"/>
        <dbReference type="ChEBI" id="CHEBI:46858"/>
        <dbReference type="ChEBI" id="CHEBI:61978"/>
        <dbReference type="EC" id="3.1.3.48"/>
    </reaction>
</comment>
<dbReference type="GO" id="GO:0005634">
    <property type="term" value="C:nucleus"/>
    <property type="evidence" value="ECO:0007669"/>
    <property type="project" value="TreeGrafter"/>
</dbReference>
<sequence>MASPSARKRCIPEAELINRTTLLSHWSITKSAPLFAKCSSSLPSLCTPEDSPKSTLDTLFAYFRRSSPKSPITGVSCNASEETLIPLRPISMNLTHAMTPEMSPSKAEAGTMHLQQNFGIPAKLAAKAVSQSIALPRYAKSLTRSPLKTATQRKVVRPACRSPMPRRLISSLDNYATPSCVELQDEAIPLGLPILDVRSKEAIPRISPETLASLLEGEYATTYSTIHIIDARFPYEYHGGHVAGALSCSSTNTLESIFFNETILNQQDAVQNRTAIIFHCEFSSHRAPSLALFMRKRDRSLNAYPKLFYPELYILHGGYREFFRRYVGYCQPPQYRQMHDPAFKDELRIEMRLFRAASARHARHSFLLDPAIEDPTSEEEDDHSLSLAFDAS</sequence>
<comment type="similarity">
    <text evidence="1 10">Belongs to the MPI phosphatase family.</text>
</comment>
<keyword evidence="13" id="KW-1185">Reference proteome</keyword>
<accession>A0A098VP65</accession>
<evidence type="ECO:0000256" key="1">
    <source>
        <dbReference type="ARBA" id="ARBA00011065"/>
    </source>
</evidence>
<reference evidence="12 13" key="1">
    <citation type="submission" date="2014-04" db="EMBL/GenBank/DDBJ databases">
        <title>A new species of microsporidia sheds light on the evolution of extreme parasitism.</title>
        <authorList>
            <person name="Haag K.L."/>
            <person name="James T.Y."/>
            <person name="Larsson R."/>
            <person name="Schaer T.M."/>
            <person name="Refardt D."/>
            <person name="Pombert J.-F."/>
            <person name="Ebert D."/>
        </authorList>
    </citation>
    <scope>NUCLEOTIDE SEQUENCE [LARGE SCALE GENOMIC DNA]</scope>
    <source>
        <strain evidence="12 13">UGP3</strain>
        <tissue evidence="12">Spores</tissue>
    </source>
</reference>
<dbReference type="Pfam" id="PF00581">
    <property type="entry name" value="Rhodanese"/>
    <property type="match status" value="1"/>
</dbReference>
<dbReference type="GO" id="GO:0005737">
    <property type="term" value="C:cytoplasm"/>
    <property type="evidence" value="ECO:0007669"/>
    <property type="project" value="TreeGrafter"/>
</dbReference>
<dbReference type="GeneID" id="25260511"/>
<dbReference type="Gene3D" id="3.40.250.10">
    <property type="entry name" value="Rhodanese-like domain"/>
    <property type="match status" value="1"/>
</dbReference>
<dbReference type="SUPFAM" id="SSF52821">
    <property type="entry name" value="Rhodanese/Cell cycle control phosphatase"/>
    <property type="match status" value="1"/>
</dbReference>
<evidence type="ECO:0000256" key="9">
    <source>
        <dbReference type="ARBA" id="ARBA00067190"/>
    </source>
</evidence>
<organism evidence="12 13">
    <name type="scientific">Mitosporidium daphniae</name>
    <dbReference type="NCBI Taxonomy" id="1485682"/>
    <lineage>
        <taxon>Eukaryota</taxon>
        <taxon>Fungi</taxon>
        <taxon>Fungi incertae sedis</taxon>
        <taxon>Microsporidia</taxon>
        <taxon>Mitosporidium</taxon>
    </lineage>
</organism>
<feature type="domain" description="Rhodanese" evidence="11">
    <location>
        <begin position="222"/>
        <end position="331"/>
    </location>
</feature>
<dbReference type="EC" id="3.1.3.48" evidence="2 10"/>
<dbReference type="PROSITE" id="PS50206">
    <property type="entry name" value="RHODANESE_3"/>
    <property type="match status" value="1"/>
</dbReference>
<dbReference type="SMART" id="SM00450">
    <property type="entry name" value="RHOD"/>
    <property type="match status" value="1"/>
</dbReference>
<evidence type="ECO:0000313" key="12">
    <source>
        <dbReference type="EMBL" id="KGG50599.1"/>
    </source>
</evidence>
<keyword evidence="5 10" id="KW-0378">Hydrolase</keyword>
<evidence type="ECO:0000256" key="5">
    <source>
        <dbReference type="ARBA" id="ARBA00022801"/>
    </source>
</evidence>
<evidence type="ECO:0000256" key="4">
    <source>
        <dbReference type="ARBA" id="ARBA00022776"/>
    </source>
</evidence>
<dbReference type="PRINTS" id="PR00716">
    <property type="entry name" value="MPIPHPHTASE"/>
</dbReference>
<dbReference type="GO" id="GO:0010971">
    <property type="term" value="P:positive regulation of G2/M transition of mitotic cell cycle"/>
    <property type="evidence" value="ECO:0007669"/>
    <property type="project" value="TreeGrafter"/>
</dbReference>
<evidence type="ECO:0000256" key="6">
    <source>
        <dbReference type="ARBA" id="ARBA00022912"/>
    </source>
</evidence>
<proteinExistence type="inferred from homology"/>
<dbReference type="FunFam" id="3.40.250.10:FF:000021">
    <property type="entry name" value="M-phase inducer phosphatase cdc-25.2"/>
    <property type="match status" value="1"/>
</dbReference>
<evidence type="ECO:0000256" key="8">
    <source>
        <dbReference type="ARBA" id="ARBA00051722"/>
    </source>
</evidence>
<dbReference type="PANTHER" id="PTHR10828:SF17">
    <property type="entry name" value="PROTEIN-TYROSINE-PHOSPHATASE"/>
    <property type="match status" value="1"/>
</dbReference>
<dbReference type="EMBL" id="JMKJ01000571">
    <property type="protein sequence ID" value="KGG50599.1"/>
    <property type="molecule type" value="Genomic_DNA"/>
</dbReference>
<dbReference type="OrthoDB" id="26523at2759"/>
<dbReference type="CDD" id="cd01530">
    <property type="entry name" value="Cdc25"/>
    <property type="match status" value="1"/>
</dbReference>
<name>A0A098VP65_9MICR</name>
<evidence type="ECO:0000256" key="10">
    <source>
        <dbReference type="RuleBase" id="RU368028"/>
    </source>
</evidence>
<dbReference type="GO" id="GO:0110032">
    <property type="term" value="P:positive regulation of G2/MI transition of meiotic cell cycle"/>
    <property type="evidence" value="ECO:0007669"/>
    <property type="project" value="TreeGrafter"/>
</dbReference>
<keyword evidence="3 10" id="KW-0132">Cell division</keyword>
<dbReference type="HOGENOM" id="CLU_704164_0_0_1"/>
<comment type="caution">
    <text evidence="12">The sequence shown here is derived from an EMBL/GenBank/DDBJ whole genome shotgun (WGS) entry which is preliminary data.</text>
</comment>
<dbReference type="GO" id="GO:0000086">
    <property type="term" value="P:G2/M transition of mitotic cell cycle"/>
    <property type="evidence" value="ECO:0007669"/>
    <property type="project" value="TreeGrafter"/>
</dbReference>
<gene>
    <name evidence="12" type="ORF">DI09_62p30</name>
</gene>
<evidence type="ECO:0000256" key="2">
    <source>
        <dbReference type="ARBA" id="ARBA00013064"/>
    </source>
</evidence>
<dbReference type="InterPro" id="IPR001763">
    <property type="entry name" value="Rhodanese-like_dom"/>
</dbReference>
<evidence type="ECO:0000256" key="7">
    <source>
        <dbReference type="ARBA" id="ARBA00023306"/>
    </source>
</evidence>
<evidence type="ECO:0000313" key="13">
    <source>
        <dbReference type="Proteomes" id="UP000029725"/>
    </source>
</evidence>
<dbReference type="VEuPathDB" id="MicrosporidiaDB:DI09_62p30"/>
<protein>
    <recommendedName>
        <fullName evidence="9 10">M-phase inducer phosphatase</fullName>
        <ecNumber evidence="2 10">3.1.3.48</ecNumber>
    </recommendedName>
</protein>
<comment type="function">
    <text evidence="10">Tyrosine protein phosphatase which functions as a dosage-dependent inducer of mitotic progression.</text>
</comment>
<dbReference type="InterPro" id="IPR036873">
    <property type="entry name" value="Rhodanese-like_dom_sf"/>
</dbReference>
<evidence type="ECO:0000256" key="3">
    <source>
        <dbReference type="ARBA" id="ARBA00022618"/>
    </source>
</evidence>